<feature type="domain" description="Acyl-CoA dehydrogenase/oxidase N-terminal" evidence="9">
    <location>
        <begin position="31"/>
        <end position="143"/>
    </location>
</feature>
<dbReference type="EMBL" id="JBHLWV010000016">
    <property type="protein sequence ID" value="MFC0314671.1"/>
    <property type="molecule type" value="Genomic_DNA"/>
</dbReference>
<dbReference type="Gene3D" id="1.10.540.10">
    <property type="entry name" value="Acyl-CoA dehydrogenase/oxidase, N-terminal domain"/>
    <property type="match status" value="1"/>
</dbReference>
<dbReference type="InterPro" id="IPR036250">
    <property type="entry name" value="AcylCo_DH-like_C"/>
</dbReference>
<dbReference type="InterPro" id="IPR009100">
    <property type="entry name" value="AcylCoA_DH/oxidase_NM_dom_sf"/>
</dbReference>
<evidence type="ECO:0000256" key="1">
    <source>
        <dbReference type="ARBA" id="ARBA00001974"/>
    </source>
</evidence>
<keyword evidence="4 6" id="KW-0274">FAD</keyword>
<dbReference type="RefSeq" id="WP_382362648.1">
    <property type="nucleotide sequence ID" value="NZ_JBHLWV010000016.1"/>
</dbReference>
<dbReference type="InterPro" id="IPR006091">
    <property type="entry name" value="Acyl-CoA_Oxase/DH_mid-dom"/>
</dbReference>
<comment type="caution">
    <text evidence="10">The sequence shown here is derived from an EMBL/GenBank/DDBJ whole genome shotgun (WGS) entry which is preliminary data.</text>
</comment>
<dbReference type="Proteomes" id="UP001589783">
    <property type="component" value="Unassembled WGS sequence"/>
</dbReference>
<organism evidence="10 11">
    <name type="scientific">Gordonia phosphorivorans</name>
    <dbReference type="NCBI Taxonomy" id="1056982"/>
    <lineage>
        <taxon>Bacteria</taxon>
        <taxon>Bacillati</taxon>
        <taxon>Actinomycetota</taxon>
        <taxon>Actinomycetes</taxon>
        <taxon>Mycobacteriales</taxon>
        <taxon>Gordoniaceae</taxon>
        <taxon>Gordonia</taxon>
    </lineage>
</organism>
<dbReference type="SUPFAM" id="SSF56645">
    <property type="entry name" value="Acyl-CoA dehydrogenase NM domain-like"/>
    <property type="match status" value="1"/>
</dbReference>
<keyword evidence="5 6" id="KW-0560">Oxidoreductase</keyword>
<evidence type="ECO:0000256" key="6">
    <source>
        <dbReference type="RuleBase" id="RU362125"/>
    </source>
</evidence>
<comment type="similarity">
    <text evidence="2 6">Belongs to the acyl-CoA dehydrogenase family.</text>
</comment>
<dbReference type="SUPFAM" id="SSF47203">
    <property type="entry name" value="Acyl-CoA dehydrogenase C-terminal domain-like"/>
    <property type="match status" value="1"/>
</dbReference>
<dbReference type="Gene3D" id="1.20.140.10">
    <property type="entry name" value="Butyryl-CoA Dehydrogenase, subunit A, domain 3"/>
    <property type="match status" value="1"/>
</dbReference>
<dbReference type="InterPro" id="IPR009075">
    <property type="entry name" value="AcylCo_DH/oxidase_C"/>
</dbReference>
<feature type="domain" description="Acyl-CoA oxidase/dehydrogenase middle" evidence="8">
    <location>
        <begin position="149"/>
        <end position="242"/>
    </location>
</feature>
<protein>
    <submittedName>
        <fullName evidence="10">Acyl-CoA dehydrogenase family protein</fullName>
    </submittedName>
</protein>
<sequence>MTAQSSSINLADRSVDLGKWAQNTPDAAAVFTAAVRDWLAENLTGEFASLRGRGGPGSEHEFFAERLEWDRHLAAAGWTCLGWPVEHGGRGATIAQRIIFHQEYARANAPARVNHLGEELLGPTLIEYGTPEQQKRFLPGIVDVTELWAQGYSEPGAGSDLAGVATSAVLDDGRWVINGQKIWTSLAHLSQWAFVIARTEKGSTRHHGLSFLLVPLDQPGVTIRPIQQITGTSEFNEVFFDDAVADADLIVGAPGDGWKVAMGLLQFERGVSTLGQQVGFARELENLVDLAKANGAIDDPEIASRLRRARIGLIVMEANARRTLAGDIVSEAGAASVAKLLWANWHRDLGQLATDVVGAPGLLGPDHTSEGRANDIYDPENVELDEWQRLLLFTRADTIYGGSNEVQRNIIAERVLGLPREARP</sequence>
<evidence type="ECO:0000259" key="9">
    <source>
        <dbReference type="Pfam" id="PF02771"/>
    </source>
</evidence>
<evidence type="ECO:0000259" key="8">
    <source>
        <dbReference type="Pfam" id="PF02770"/>
    </source>
</evidence>
<evidence type="ECO:0000256" key="4">
    <source>
        <dbReference type="ARBA" id="ARBA00022827"/>
    </source>
</evidence>
<evidence type="ECO:0000259" key="7">
    <source>
        <dbReference type="Pfam" id="PF00441"/>
    </source>
</evidence>
<evidence type="ECO:0000313" key="11">
    <source>
        <dbReference type="Proteomes" id="UP001589783"/>
    </source>
</evidence>
<dbReference type="Pfam" id="PF02770">
    <property type="entry name" value="Acyl-CoA_dh_M"/>
    <property type="match status" value="1"/>
</dbReference>
<reference evidence="10 11" key="1">
    <citation type="submission" date="2024-09" db="EMBL/GenBank/DDBJ databases">
        <authorList>
            <person name="Sun Q."/>
            <person name="Mori K."/>
        </authorList>
    </citation>
    <scope>NUCLEOTIDE SEQUENCE [LARGE SCALE GENOMIC DNA]</scope>
    <source>
        <strain evidence="10 11">CCM 7957</strain>
    </source>
</reference>
<keyword evidence="3 6" id="KW-0285">Flavoprotein</keyword>
<evidence type="ECO:0000256" key="5">
    <source>
        <dbReference type="ARBA" id="ARBA00023002"/>
    </source>
</evidence>
<evidence type="ECO:0000313" key="10">
    <source>
        <dbReference type="EMBL" id="MFC0314671.1"/>
    </source>
</evidence>
<evidence type="ECO:0000256" key="3">
    <source>
        <dbReference type="ARBA" id="ARBA00022630"/>
    </source>
</evidence>
<dbReference type="Pfam" id="PF02771">
    <property type="entry name" value="Acyl-CoA_dh_N"/>
    <property type="match status" value="1"/>
</dbReference>
<dbReference type="Gene3D" id="2.40.110.10">
    <property type="entry name" value="Butyryl-CoA Dehydrogenase, subunit A, domain 2"/>
    <property type="match status" value="1"/>
</dbReference>
<gene>
    <name evidence="10" type="ORF">ACFFJD_07375</name>
</gene>
<dbReference type="InterPro" id="IPR052161">
    <property type="entry name" value="Mycobact_Acyl-CoA_DH"/>
</dbReference>
<dbReference type="PANTHER" id="PTHR43292:SF3">
    <property type="entry name" value="ACYL-COA DEHYDROGENASE FADE29"/>
    <property type="match status" value="1"/>
</dbReference>
<name>A0ABV6H718_9ACTN</name>
<feature type="domain" description="Acyl-CoA dehydrogenase/oxidase C-terminal" evidence="7">
    <location>
        <begin position="255"/>
        <end position="416"/>
    </location>
</feature>
<dbReference type="PANTHER" id="PTHR43292">
    <property type="entry name" value="ACYL-COA DEHYDROGENASE"/>
    <property type="match status" value="1"/>
</dbReference>
<keyword evidence="11" id="KW-1185">Reference proteome</keyword>
<dbReference type="Pfam" id="PF00441">
    <property type="entry name" value="Acyl-CoA_dh_1"/>
    <property type="match status" value="1"/>
</dbReference>
<dbReference type="InterPro" id="IPR037069">
    <property type="entry name" value="AcylCoA_DH/ox_N_sf"/>
</dbReference>
<dbReference type="InterPro" id="IPR046373">
    <property type="entry name" value="Acyl-CoA_Oxase/DH_mid-dom_sf"/>
</dbReference>
<comment type="cofactor">
    <cofactor evidence="1 6">
        <name>FAD</name>
        <dbReference type="ChEBI" id="CHEBI:57692"/>
    </cofactor>
</comment>
<dbReference type="InterPro" id="IPR013786">
    <property type="entry name" value="AcylCoA_DH/ox_N"/>
</dbReference>
<proteinExistence type="inferred from homology"/>
<evidence type="ECO:0000256" key="2">
    <source>
        <dbReference type="ARBA" id="ARBA00009347"/>
    </source>
</evidence>
<accession>A0ABV6H718</accession>